<reference evidence="1 2" key="1">
    <citation type="submission" date="2019-10" db="EMBL/GenBank/DDBJ databases">
        <title>Whole genome shotgun sequence of Streptomyces angustmyceticus NBRC 3934.</title>
        <authorList>
            <person name="Hosoyama A."/>
            <person name="Ichikawa N."/>
            <person name="Kimura A."/>
            <person name="Kitahashi Y."/>
            <person name="Komaki H."/>
            <person name="Uohara A."/>
        </authorList>
    </citation>
    <scope>NUCLEOTIDE SEQUENCE [LARGE SCALE GENOMIC DNA]</scope>
    <source>
        <strain evidence="1 2">NBRC 3934</strain>
    </source>
</reference>
<accession>A0A5J4L555</accession>
<proteinExistence type="predicted"/>
<sequence>MSGDIMVNITRAADLTVVGANGGGWVAPVGTAAPDSPLTQPDSPWKALGAISDDGLTYGFDEDSQEFTPWGLTSPFRTQITKSVRTFGLTVWETSRLAVQGLQFRLDEADLTPDVGGITKFAETASPAPDRRAFWFLVMDGDSARGFYVPQGEISDRSDVSYKQDEISGFEWTITTYPDEAGNTVYHVDKLPLTPSETVS</sequence>
<gene>
    <name evidence="1" type="ORF">San01_04310</name>
</gene>
<evidence type="ECO:0000313" key="1">
    <source>
        <dbReference type="EMBL" id="GES27944.1"/>
    </source>
</evidence>
<keyword evidence="2" id="KW-1185">Reference proteome</keyword>
<evidence type="ECO:0000313" key="2">
    <source>
        <dbReference type="Proteomes" id="UP000325598"/>
    </source>
</evidence>
<organism evidence="1 2">
    <name type="scientific">Streptomyces angustmyceticus</name>
    <dbReference type="NCBI Taxonomy" id="285578"/>
    <lineage>
        <taxon>Bacteria</taxon>
        <taxon>Bacillati</taxon>
        <taxon>Actinomycetota</taxon>
        <taxon>Actinomycetes</taxon>
        <taxon>Kitasatosporales</taxon>
        <taxon>Streptomycetaceae</taxon>
        <taxon>Streptomyces</taxon>
    </lineage>
</organism>
<dbReference type="InterPro" id="IPR058154">
    <property type="entry name" value="Bxb1_TTP-like"/>
</dbReference>
<name>A0A5J4L555_9ACTN</name>
<dbReference type="EMBL" id="BLAG01000004">
    <property type="protein sequence ID" value="GES27944.1"/>
    <property type="molecule type" value="Genomic_DNA"/>
</dbReference>
<dbReference type="Proteomes" id="UP000325598">
    <property type="component" value="Unassembled WGS sequence"/>
</dbReference>
<dbReference type="AlphaFoldDB" id="A0A5J4L555"/>
<dbReference type="Pfam" id="PF25681">
    <property type="entry name" value="Phage_TTP_17"/>
    <property type="match status" value="1"/>
</dbReference>
<comment type="caution">
    <text evidence="1">The sequence shown here is derived from an EMBL/GenBank/DDBJ whole genome shotgun (WGS) entry which is preliminary data.</text>
</comment>
<evidence type="ECO:0008006" key="3">
    <source>
        <dbReference type="Google" id="ProtNLM"/>
    </source>
</evidence>
<dbReference type="RefSeq" id="WP_404757491.1">
    <property type="nucleotide sequence ID" value="NZ_JBJDQE010000014.1"/>
</dbReference>
<protein>
    <recommendedName>
        <fullName evidence="3">Tail protein</fullName>
    </recommendedName>
</protein>